<keyword evidence="1" id="KW-0175">Coiled coil</keyword>
<sequence>MKRKWCIHKLRKEENQVEYENEIKSQVQQNEQKENVKLRKEENQVEYENEIKSQVQQNEQKENVDEEWINIKNVIINAVEKSIRREAVPRRQAWFESECEMAMKNRRKGRLK</sequence>
<gene>
    <name evidence="2" type="ORF">QE152_g24318</name>
</gene>
<dbReference type="AlphaFoldDB" id="A0AAW1KGE8"/>
<evidence type="ECO:0000313" key="3">
    <source>
        <dbReference type="Proteomes" id="UP001458880"/>
    </source>
</evidence>
<organism evidence="2 3">
    <name type="scientific">Popillia japonica</name>
    <name type="common">Japanese beetle</name>
    <dbReference type="NCBI Taxonomy" id="7064"/>
    <lineage>
        <taxon>Eukaryota</taxon>
        <taxon>Metazoa</taxon>
        <taxon>Ecdysozoa</taxon>
        <taxon>Arthropoda</taxon>
        <taxon>Hexapoda</taxon>
        <taxon>Insecta</taxon>
        <taxon>Pterygota</taxon>
        <taxon>Neoptera</taxon>
        <taxon>Endopterygota</taxon>
        <taxon>Coleoptera</taxon>
        <taxon>Polyphaga</taxon>
        <taxon>Scarabaeiformia</taxon>
        <taxon>Scarabaeidae</taxon>
        <taxon>Rutelinae</taxon>
        <taxon>Popillia</taxon>
    </lineage>
</organism>
<reference evidence="2 3" key="1">
    <citation type="journal article" date="2024" name="BMC Genomics">
        <title>De novo assembly and annotation of Popillia japonica's genome with initial clues to its potential as an invasive pest.</title>
        <authorList>
            <person name="Cucini C."/>
            <person name="Boschi S."/>
            <person name="Funari R."/>
            <person name="Cardaioli E."/>
            <person name="Iannotti N."/>
            <person name="Marturano G."/>
            <person name="Paoli F."/>
            <person name="Bruttini M."/>
            <person name="Carapelli A."/>
            <person name="Frati F."/>
            <person name="Nardi F."/>
        </authorList>
    </citation>
    <scope>NUCLEOTIDE SEQUENCE [LARGE SCALE GENOMIC DNA]</scope>
    <source>
        <strain evidence="2">DMR45628</strain>
    </source>
</reference>
<keyword evidence="3" id="KW-1185">Reference proteome</keyword>
<accession>A0AAW1KGE8</accession>
<dbReference type="EMBL" id="JASPKY010000246">
    <property type="protein sequence ID" value="KAK9717153.1"/>
    <property type="molecule type" value="Genomic_DNA"/>
</dbReference>
<name>A0AAW1KGE8_POPJA</name>
<feature type="coiled-coil region" evidence="1">
    <location>
        <begin position="16"/>
        <end position="64"/>
    </location>
</feature>
<evidence type="ECO:0000256" key="1">
    <source>
        <dbReference type="SAM" id="Coils"/>
    </source>
</evidence>
<comment type="caution">
    <text evidence="2">The sequence shown here is derived from an EMBL/GenBank/DDBJ whole genome shotgun (WGS) entry which is preliminary data.</text>
</comment>
<proteinExistence type="predicted"/>
<protein>
    <submittedName>
        <fullName evidence="2">Uncharacterized protein</fullName>
    </submittedName>
</protein>
<evidence type="ECO:0000313" key="2">
    <source>
        <dbReference type="EMBL" id="KAK9717153.1"/>
    </source>
</evidence>
<dbReference type="Proteomes" id="UP001458880">
    <property type="component" value="Unassembled WGS sequence"/>
</dbReference>